<dbReference type="Gene3D" id="1.25.40.10">
    <property type="entry name" value="Tetratricopeptide repeat domain"/>
    <property type="match status" value="1"/>
</dbReference>
<dbReference type="EMBL" id="MFZM01000037">
    <property type="protein sequence ID" value="OGK22677.1"/>
    <property type="molecule type" value="Genomic_DNA"/>
</dbReference>
<dbReference type="SUPFAM" id="SSF48452">
    <property type="entry name" value="TPR-like"/>
    <property type="match status" value="1"/>
</dbReference>
<dbReference type="InterPro" id="IPR011990">
    <property type="entry name" value="TPR-like_helical_dom_sf"/>
</dbReference>
<dbReference type="AlphaFoldDB" id="A0A1F7GUD2"/>
<comment type="caution">
    <text evidence="1">The sequence shown here is derived from an EMBL/GenBank/DDBJ whole genome shotgun (WGS) entry which is preliminary data.</text>
</comment>
<proteinExistence type="predicted"/>
<dbReference type="Proteomes" id="UP000177159">
    <property type="component" value="Unassembled WGS sequence"/>
</dbReference>
<reference evidence="1 2" key="1">
    <citation type="journal article" date="2016" name="Nat. Commun.">
        <title>Thousands of microbial genomes shed light on interconnected biogeochemical processes in an aquifer system.</title>
        <authorList>
            <person name="Anantharaman K."/>
            <person name="Brown C.T."/>
            <person name="Hug L.A."/>
            <person name="Sharon I."/>
            <person name="Castelle C.J."/>
            <person name="Probst A.J."/>
            <person name="Thomas B.C."/>
            <person name="Singh A."/>
            <person name="Wilkins M.J."/>
            <person name="Karaoz U."/>
            <person name="Brodie E.L."/>
            <person name="Williams K.H."/>
            <person name="Hubbard S.S."/>
            <person name="Banfield J.F."/>
        </authorList>
    </citation>
    <scope>NUCLEOTIDE SEQUENCE [LARGE SCALE GENOMIC DNA]</scope>
</reference>
<gene>
    <name evidence="1" type="ORF">A3C24_00615</name>
</gene>
<sequence>MRYLFLPTFVGIALSVLLALNIFASQVYNPLLFKIIKLNDKNAVKQFLRSIEKTDAYADQFDYFNNLYNDAFLKETQQNKFSISQEIQKYEGLLQTNPKSRDVLIKLALLYLEQNEPRKARTYYAQAKKIDPWISISILEGIEE</sequence>
<organism evidence="1 2">
    <name type="scientific">Candidatus Roizmanbacteria bacterium RIFCSPHIGHO2_02_FULL_37_24</name>
    <dbReference type="NCBI Taxonomy" id="1802037"/>
    <lineage>
        <taxon>Bacteria</taxon>
        <taxon>Candidatus Roizmaniibacteriota</taxon>
    </lineage>
</organism>
<evidence type="ECO:0000313" key="1">
    <source>
        <dbReference type="EMBL" id="OGK22677.1"/>
    </source>
</evidence>
<protein>
    <submittedName>
        <fullName evidence="1">Uncharacterized protein</fullName>
    </submittedName>
</protein>
<name>A0A1F7GUD2_9BACT</name>
<accession>A0A1F7GUD2</accession>
<evidence type="ECO:0000313" key="2">
    <source>
        <dbReference type="Proteomes" id="UP000177159"/>
    </source>
</evidence>